<dbReference type="STRING" id="157072.A0A024USF5"/>
<protein>
    <submittedName>
        <fullName evidence="1">Uncharacterized protein</fullName>
    </submittedName>
</protein>
<dbReference type="AlphaFoldDB" id="A0A024USF5"/>
<accession>A0A024USF5</accession>
<gene>
    <name evidence="1" type="ORF">H310_01681</name>
</gene>
<dbReference type="VEuPathDB" id="FungiDB:H310_01681"/>
<name>A0A024USF5_9STRA</name>
<sequence>MNILDLGFFAATQSLQHKTSARNVDEVVANVEAAFVDYPSERLDLAQLKQLATHVSHILEERCGYLQTRHHHHQNVYTAPQAHSQTYNMPTAQSTIHNTLLDLLKKTEATGKTLQQTQQSMLNAGRHAPS</sequence>
<dbReference type="RefSeq" id="XP_008863094.1">
    <property type="nucleotide sequence ID" value="XM_008864872.1"/>
</dbReference>
<dbReference type="GeneID" id="20078731"/>
<dbReference type="EMBL" id="KI913953">
    <property type="protein sequence ID" value="ETW09289.1"/>
    <property type="molecule type" value="Genomic_DNA"/>
</dbReference>
<evidence type="ECO:0000313" key="1">
    <source>
        <dbReference type="EMBL" id="ETW09289.1"/>
    </source>
</evidence>
<proteinExistence type="predicted"/>
<reference evidence="1" key="1">
    <citation type="submission" date="2013-12" db="EMBL/GenBank/DDBJ databases">
        <title>The Genome Sequence of Aphanomyces invadans NJM9701.</title>
        <authorList>
            <consortium name="The Broad Institute Genomics Platform"/>
            <person name="Russ C."/>
            <person name="Tyler B."/>
            <person name="van West P."/>
            <person name="Dieguez-Uribeondo J."/>
            <person name="Young S.K."/>
            <person name="Zeng Q."/>
            <person name="Gargeya S."/>
            <person name="Fitzgerald M."/>
            <person name="Abouelleil A."/>
            <person name="Alvarado L."/>
            <person name="Chapman S.B."/>
            <person name="Gainer-Dewar J."/>
            <person name="Goldberg J."/>
            <person name="Griggs A."/>
            <person name="Gujja S."/>
            <person name="Hansen M."/>
            <person name="Howarth C."/>
            <person name="Imamovic A."/>
            <person name="Ireland A."/>
            <person name="Larimer J."/>
            <person name="McCowan C."/>
            <person name="Murphy C."/>
            <person name="Pearson M."/>
            <person name="Poon T.W."/>
            <person name="Priest M."/>
            <person name="Roberts A."/>
            <person name="Saif S."/>
            <person name="Shea T."/>
            <person name="Sykes S."/>
            <person name="Wortman J."/>
            <person name="Nusbaum C."/>
            <person name="Birren B."/>
        </authorList>
    </citation>
    <scope>NUCLEOTIDE SEQUENCE [LARGE SCALE GENOMIC DNA]</scope>
    <source>
        <strain evidence="1">NJM9701</strain>
    </source>
</reference>
<organism evidence="1">
    <name type="scientific">Aphanomyces invadans</name>
    <dbReference type="NCBI Taxonomy" id="157072"/>
    <lineage>
        <taxon>Eukaryota</taxon>
        <taxon>Sar</taxon>
        <taxon>Stramenopiles</taxon>
        <taxon>Oomycota</taxon>
        <taxon>Saprolegniomycetes</taxon>
        <taxon>Saprolegniales</taxon>
        <taxon>Verrucalvaceae</taxon>
        <taxon>Aphanomyces</taxon>
    </lineage>
</organism>